<gene>
    <name evidence="2" type="ORF">L248_0820</name>
</gene>
<keyword evidence="1" id="KW-0472">Membrane</keyword>
<reference evidence="3" key="1">
    <citation type="journal article" date="2013" name="Genome Announc.">
        <title>Whole-Genome Sequencing of Lactobacillus shenzhenensis Strain LY-73T.</title>
        <authorList>
            <person name="Lin Z."/>
            <person name="Liu Z."/>
            <person name="Yang R."/>
            <person name="Zou Y."/>
            <person name="Wan D."/>
            <person name="Chen J."/>
            <person name="Guo M."/>
            <person name="Zhao J."/>
            <person name="Fang C."/>
            <person name="Yang R."/>
            <person name="Liu F."/>
        </authorList>
    </citation>
    <scope>NUCLEOTIDE SEQUENCE [LARGE SCALE GENOMIC DNA]</scope>
    <source>
        <strain evidence="3">LY-73</strain>
    </source>
</reference>
<dbReference type="AlphaFoldDB" id="U4TM86"/>
<dbReference type="EMBL" id="KI271596">
    <property type="protein sequence ID" value="ERL64525.1"/>
    <property type="molecule type" value="Genomic_DNA"/>
</dbReference>
<dbReference type="Proteomes" id="UP000030647">
    <property type="component" value="Unassembled WGS sequence"/>
</dbReference>
<dbReference type="HOGENOM" id="CLU_2788744_0_0_9"/>
<evidence type="ECO:0000313" key="3">
    <source>
        <dbReference type="Proteomes" id="UP000030647"/>
    </source>
</evidence>
<evidence type="ECO:0000313" key="2">
    <source>
        <dbReference type="EMBL" id="ERL64525.1"/>
    </source>
</evidence>
<dbReference type="STRING" id="1231336.L248_0820"/>
<keyword evidence="1" id="KW-1133">Transmembrane helix</keyword>
<keyword evidence="1" id="KW-0812">Transmembrane</keyword>
<sequence>MSKKSKLLAADIDRRFAYEEHYAPLKRKNKQREKEDKRGSRSQSILTLALALFILSGLLYPLIKMLWP</sequence>
<name>U4TM86_9LACO</name>
<proteinExistence type="predicted"/>
<evidence type="ECO:0000256" key="1">
    <source>
        <dbReference type="SAM" id="Phobius"/>
    </source>
</evidence>
<accession>U4TM86</accession>
<feature type="transmembrane region" description="Helical" evidence="1">
    <location>
        <begin position="44"/>
        <end position="63"/>
    </location>
</feature>
<protein>
    <submittedName>
        <fullName evidence="2">Uncharacterized protein</fullName>
    </submittedName>
</protein>
<keyword evidence="3" id="KW-1185">Reference proteome</keyword>
<organism evidence="2 3">
    <name type="scientific">Schleiferilactobacillus shenzhenensis LY-73</name>
    <dbReference type="NCBI Taxonomy" id="1231336"/>
    <lineage>
        <taxon>Bacteria</taxon>
        <taxon>Bacillati</taxon>
        <taxon>Bacillota</taxon>
        <taxon>Bacilli</taxon>
        <taxon>Lactobacillales</taxon>
        <taxon>Lactobacillaceae</taxon>
        <taxon>Schleiferilactobacillus</taxon>
    </lineage>
</organism>